<evidence type="ECO:0000313" key="4">
    <source>
        <dbReference type="EMBL" id="SCG46302.1"/>
    </source>
</evidence>
<evidence type="ECO:0000313" key="5">
    <source>
        <dbReference type="Proteomes" id="UP000198217"/>
    </source>
</evidence>
<dbReference type="InterPro" id="IPR055149">
    <property type="entry name" value="Agl_cat_D2"/>
</dbReference>
<evidence type="ECO:0000259" key="3">
    <source>
        <dbReference type="Pfam" id="PF22816"/>
    </source>
</evidence>
<protein>
    <submittedName>
        <fullName evidence="4">Pectate lyase superfamily protein</fullName>
    </submittedName>
</protein>
<dbReference type="InterPro" id="IPR006626">
    <property type="entry name" value="PbH1"/>
</dbReference>
<proteinExistence type="predicted"/>
<organism evidence="4 5">
    <name type="scientific">Micromonospora echinaurantiaca</name>
    <dbReference type="NCBI Taxonomy" id="47857"/>
    <lineage>
        <taxon>Bacteria</taxon>
        <taxon>Bacillati</taxon>
        <taxon>Actinomycetota</taxon>
        <taxon>Actinomycetes</taxon>
        <taxon>Micromonosporales</taxon>
        <taxon>Micromonosporaceae</taxon>
        <taxon>Micromonospora</taxon>
    </lineage>
</organism>
<gene>
    <name evidence="4" type="ORF">GA0070609_1754</name>
</gene>
<evidence type="ECO:0000256" key="1">
    <source>
        <dbReference type="SAM" id="MobiDB-lite"/>
    </source>
</evidence>
<dbReference type="SMART" id="SM00710">
    <property type="entry name" value="PbH1"/>
    <property type="match status" value="8"/>
</dbReference>
<dbReference type="EMBL" id="LT607750">
    <property type="protein sequence ID" value="SCG46302.1"/>
    <property type="molecule type" value="Genomic_DNA"/>
</dbReference>
<dbReference type="Pfam" id="PF22816">
    <property type="entry name" value="CatAgl_D2"/>
    <property type="match status" value="1"/>
</dbReference>
<dbReference type="SUPFAM" id="SSF51126">
    <property type="entry name" value="Pectin lyase-like"/>
    <property type="match status" value="1"/>
</dbReference>
<keyword evidence="5" id="KW-1185">Reference proteome</keyword>
<reference evidence="4 5" key="1">
    <citation type="submission" date="2016-06" db="EMBL/GenBank/DDBJ databases">
        <authorList>
            <person name="Kjaerup R.B."/>
            <person name="Dalgaard T.S."/>
            <person name="Juul-Madsen H.R."/>
        </authorList>
    </citation>
    <scope>NUCLEOTIDE SEQUENCE [LARGE SCALE GENOMIC DNA]</scope>
    <source>
        <strain evidence="4 5">DSM 43904</strain>
    </source>
</reference>
<dbReference type="Gene3D" id="2.160.20.10">
    <property type="entry name" value="Single-stranded right-handed beta-helix, Pectin lyase-like"/>
    <property type="match status" value="1"/>
</dbReference>
<evidence type="ECO:0000259" key="2">
    <source>
        <dbReference type="Pfam" id="PF22815"/>
    </source>
</evidence>
<feature type="domain" description="CBM6/CBM35/CBM36-like 1" evidence="2">
    <location>
        <begin position="97"/>
        <end position="277"/>
    </location>
</feature>
<dbReference type="GO" id="GO:0016829">
    <property type="term" value="F:lyase activity"/>
    <property type="evidence" value="ECO:0007669"/>
    <property type="project" value="UniProtKB-KW"/>
</dbReference>
<feature type="domain" description="Alpha-1,3-glucanase catalytic" evidence="3">
    <location>
        <begin position="309"/>
        <end position="658"/>
    </location>
</feature>
<sequence length="706" mass="75495">MALSRRKLIGSVPPASARTDRIGSPMLRPGPPRSLRRRRPARTVASATAVALAVGVLAGAPASSAADPAGRSGQRPVVTRAALDPALVAGRGARVDFLEQEAENAYTDGEVIGPDRTAYTLPSEASGRRAVRLTPGQHVEFVLPAAANAITVRYSIPDAPEGGGITAPLDVAVNRKRVRTMTLTSQYAWLYNQYPFTNDPQADLLHPDWWITECSCVPAATTPFPSIAKPFRPSHFYDEQRLPLGRTYRAGDRIRLTVPAGSNAAWTVIDLLDSELVGPPRVRLAAANVLAFGADPTGRRDAAPAIERAIAFARRTGLPVYLPPGTYQVNRHILVDDVTIEGAGNWYTVIKGREVALPTPAPDGSVHTGVGFYGRAAADGGSRNVHLSGFAIEGDVRERIDTDQVNGIGGALSDSTIDGLYLRHTKVGMWFDGPMRNVRITNNIIVDQIADALNFHTGVTDSLVAHNFVRNTGDDGLAMWSESTANARNTFANNTVQSPVLANGIALYGGADNTVSGNLIADPVREGSAIQLGSRFGAEPFTGYVRIRDNTTVRAGTYELNWKIGLGAIWLYALDRSIDARIEVVGDAYLDNTYNAIMLVSEWAVKDLHSISDVHFRDIRVDGAGTSVVSARTAGSASFQNVDARHVGAVGVNNCGSFHFTPAGSEFSLTDLGGNDGGWLAPWQLPNTITCDDRPPVVPPPPPARW</sequence>
<accession>A0A1C5HJU2</accession>
<dbReference type="AlphaFoldDB" id="A0A1C5HJU2"/>
<feature type="region of interest" description="Disordered" evidence="1">
    <location>
        <begin position="1"/>
        <end position="40"/>
    </location>
</feature>
<dbReference type="Pfam" id="PF22815">
    <property type="entry name" value="CatAgl_D1"/>
    <property type="match status" value="1"/>
</dbReference>
<dbReference type="InterPro" id="IPR011050">
    <property type="entry name" value="Pectin_lyase_fold/virulence"/>
</dbReference>
<name>A0A1C5HJU2_9ACTN</name>
<dbReference type="InterPro" id="IPR012334">
    <property type="entry name" value="Pectin_lyas_fold"/>
</dbReference>
<keyword evidence="4" id="KW-0456">Lyase</keyword>
<dbReference type="Proteomes" id="UP000198217">
    <property type="component" value="Chromosome I"/>
</dbReference>
<dbReference type="InterPro" id="IPR033801">
    <property type="entry name" value="CBM6-CBM35-CBM36-like_1"/>
</dbReference>
<dbReference type="CDD" id="cd14490">
    <property type="entry name" value="CBM6-CBM35-CBM36_like_1"/>
    <property type="match status" value="1"/>
</dbReference>